<feature type="compositionally biased region" description="Basic residues" evidence="1">
    <location>
        <begin position="401"/>
        <end position="413"/>
    </location>
</feature>
<dbReference type="PANTHER" id="PTHR37560">
    <property type="entry name" value="UPF0210 PROTEIN SPR0218"/>
    <property type="match status" value="1"/>
</dbReference>
<proteinExistence type="predicted"/>
<accession>A0A645B9G5</accession>
<sequence>MKIRSITCFYTPNQPDAAEQLHQLAAFSRQLQSTAESAGIEVQSRRLATPSFTTYTQGKSQQETLQFIQRLEAQAKENGFTYLSVGPALPQEPASFELIPALIAATRNVFVTGIIADSQQFYPAAIQAAANVIAQAATINPDGFANLRFSALANVPAGAPFFPAAYHAPNRQPAFSLAIECADAVVSAFKGQTSLSAARGQMLTSMNGFAAQIELLLRSIQPDGIQFLGFDFSPAPYPEDNCSLGGGVEAVLSGSIGPVGSLAAAAVIADTLDQGAWLHAGFNGLMLPVLEDSILALRAAEGVLSVKDLLLYSAVCGTGLDTVPLAGNVSELELAALLFDIAALSVRLGKPLTARLMPIPGKQAGEVTEFDFSYFANSRAMPLQGQQVSTPLNGNEPVKLAPKHTYTHKNGRE</sequence>
<comment type="caution">
    <text evidence="2">The sequence shown here is derived from an EMBL/GenBank/DDBJ whole genome shotgun (WGS) entry which is preliminary data.</text>
</comment>
<protein>
    <recommendedName>
        <fullName evidence="3">DUF711 domain-containing protein</fullName>
    </recommendedName>
</protein>
<gene>
    <name evidence="2" type="ORF">SDC9_106619</name>
</gene>
<dbReference type="PANTHER" id="PTHR37560:SF2">
    <property type="entry name" value="DUF711 DOMAIN-CONTAINING PROTEIN"/>
    <property type="match status" value="1"/>
</dbReference>
<dbReference type="InterPro" id="IPR007841">
    <property type="entry name" value="UPF0210"/>
</dbReference>
<dbReference type="Pfam" id="PF05167">
    <property type="entry name" value="DUF711"/>
    <property type="match status" value="1"/>
</dbReference>
<evidence type="ECO:0008006" key="3">
    <source>
        <dbReference type="Google" id="ProtNLM"/>
    </source>
</evidence>
<reference evidence="2" key="1">
    <citation type="submission" date="2019-08" db="EMBL/GenBank/DDBJ databases">
        <authorList>
            <person name="Kucharzyk K."/>
            <person name="Murdoch R.W."/>
            <person name="Higgins S."/>
            <person name="Loffler F."/>
        </authorList>
    </citation>
    <scope>NUCLEOTIDE SEQUENCE</scope>
</reference>
<feature type="region of interest" description="Disordered" evidence="1">
    <location>
        <begin position="391"/>
        <end position="413"/>
    </location>
</feature>
<dbReference type="SUPFAM" id="SSF51998">
    <property type="entry name" value="PFL-like glycyl radical enzymes"/>
    <property type="match status" value="1"/>
</dbReference>
<evidence type="ECO:0000256" key="1">
    <source>
        <dbReference type="SAM" id="MobiDB-lite"/>
    </source>
</evidence>
<dbReference type="AlphaFoldDB" id="A0A645B9G5"/>
<name>A0A645B9G5_9ZZZZ</name>
<dbReference type="Gene3D" id="3.20.70.20">
    <property type="match status" value="1"/>
</dbReference>
<organism evidence="2">
    <name type="scientific">bioreactor metagenome</name>
    <dbReference type="NCBI Taxonomy" id="1076179"/>
    <lineage>
        <taxon>unclassified sequences</taxon>
        <taxon>metagenomes</taxon>
        <taxon>ecological metagenomes</taxon>
    </lineage>
</organism>
<evidence type="ECO:0000313" key="2">
    <source>
        <dbReference type="EMBL" id="MPM59773.1"/>
    </source>
</evidence>
<dbReference type="EMBL" id="VSSQ01017451">
    <property type="protein sequence ID" value="MPM59773.1"/>
    <property type="molecule type" value="Genomic_DNA"/>
</dbReference>